<dbReference type="CDD" id="cd02440">
    <property type="entry name" value="AdoMet_MTases"/>
    <property type="match status" value="1"/>
</dbReference>
<dbReference type="InterPro" id="IPR041698">
    <property type="entry name" value="Methyltransf_25"/>
</dbReference>
<gene>
    <name evidence="2" type="ORF">J0895_06610</name>
</gene>
<dbReference type="SUPFAM" id="SSF52540">
    <property type="entry name" value="P-loop containing nucleoside triphosphate hydrolases"/>
    <property type="match status" value="1"/>
</dbReference>
<protein>
    <submittedName>
        <fullName evidence="2">Class I SAM-dependent methyltransferase</fullName>
    </submittedName>
</protein>
<dbReference type="Pfam" id="PF13649">
    <property type="entry name" value="Methyltransf_25"/>
    <property type="match status" value="1"/>
</dbReference>
<name>A0ABS3FQZ6_9CYAN</name>
<keyword evidence="2" id="KW-0808">Transferase</keyword>
<dbReference type="Gene3D" id="3.40.50.300">
    <property type="entry name" value="P-loop containing nucleotide triphosphate hydrolases"/>
    <property type="match status" value="1"/>
</dbReference>
<dbReference type="EMBL" id="JAFLQW010000184">
    <property type="protein sequence ID" value="MBO0348777.1"/>
    <property type="molecule type" value="Genomic_DNA"/>
</dbReference>
<dbReference type="Pfam" id="PF13469">
    <property type="entry name" value="Sulfotransfer_3"/>
    <property type="match status" value="1"/>
</dbReference>
<comment type="caution">
    <text evidence="2">The sequence shown here is derived from an EMBL/GenBank/DDBJ whole genome shotgun (WGS) entry which is preliminary data.</text>
</comment>
<evidence type="ECO:0000313" key="3">
    <source>
        <dbReference type="Proteomes" id="UP000664844"/>
    </source>
</evidence>
<dbReference type="GO" id="GO:0032259">
    <property type="term" value="P:methylation"/>
    <property type="evidence" value="ECO:0007669"/>
    <property type="project" value="UniProtKB-KW"/>
</dbReference>
<reference evidence="2 3" key="1">
    <citation type="submission" date="2021-03" db="EMBL/GenBank/DDBJ databases">
        <title>Metabolic Capacity of the Antarctic Cyanobacterium Phormidium pseudopriestleyi that Sustains Oxygenic Photosynthesis in the Presence of Hydrogen Sulfide.</title>
        <authorList>
            <person name="Lumian J.E."/>
            <person name="Jungblut A.D."/>
            <person name="Dillon M.L."/>
            <person name="Hawes I."/>
            <person name="Doran P.T."/>
            <person name="Mackey T.J."/>
            <person name="Dick G.J."/>
            <person name="Grettenberger C.L."/>
            <person name="Sumner D.Y."/>
        </authorList>
    </citation>
    <scope>NUCLEOTIDE SEQUENCE [LARGE SCALE GENOMIC DNA]</scope>
    <source>
        <strain evidence="2 3">FRX01</strain>
    </source>
</reference>
<organism evidence="2 3">
    <name type="scientific">Phormidium pseudopriestleyi FRX01</name>
    <dbReference type="NCBI Taxonomy" id="1759528"/>
    <lineage>
        <taxon>Bacteria</taxon>
        <taxon>Bacillati</taxon>
        <taxon>Cyanobacteriota</taxon>
        <taxon>Cyanophyceae</taxon>
        <taxon>Oscillatoriophycideae</taxon>
        <taxon>Oscillatoriales</taxon>
        <taxon>Oscillatoriaceae</taxon>
        <taxon>Phormidium</taxon>
    </lineage>
</organism>
<dbReference type="RefSeq" id="WP_207087316.1">
    <property type="nucleotide sequence ID" value="NZ_JAFLQW010000184.1"/>
</dbReference>
<proteinExistence type="predicted"/>
<dbReference type="Gene3D" id="3.40.50.150">
    <property type="entry name" value="Vaccinia Virus protein VP39"/>
    <property type="match status" value="1"/>
</dbReference>
<evidence type="ECO:0000259" key="1">
    <source>
        <dbReference type="Pfam" id="PF13649"/>
    </source>
</evidence>
<keyword evidence="2" id="KW-0489">Methyltransferase</keyword>
<sequence>MNLDSTASILDFGCGCGRTLRAFPSITKAKLVGCDIDLDAISWCQENLPFATFHKTGEYPPLPFENDEFYFLYGISVFTHLDEEHQFKWLSELKRVVKPGGLALLTFKGKWHIDEIKDMGVKNKIELSLKESGFLFTQTKFWQKVFPDFYGDTYCTLEYIYKNWSKYFEVLEIVPPSPAIPQYAVLLRAIGAKSAKTEEFTKSVKSQPTISEYSKFMIICPARTGSTMLVHSLLSHPEIICHGEVMGPKNPANLVGLNLEIESPLRDKLRQLRQQDTVNFLADFVLYPGSYRAVGLKFKYEELSLPSYKAVLDSIISSQDVLIIHLTRKNLLKRDVSQLIATQITNILWISNPNERPDPVQIRLDAKECLNEFKFTEERQQRFRDYFQGHRVLELTYEDLLTESDRTMQEIQACLGVNIQQLSCSTHKVL</sequence>
<accession>A0ABS3FQZ6</accession>
<dbReference type="InterPro" id="IPR029063">
    <property type="entry name" value="SAM-dependent_MTases_sf"/>
</dbReference>
<dbReference type="GO" id="GO:0008168">
    <property type="term" value="F:methyltransferase activity"/>
    <property type="evidence" value="ECO:0007669"/>
    <property type="project" value="UniProtKB-KW"/>
</dbReference>
<feature type="domain" description="Methyltransferase" evidence="1">
    <location>
        <begin position="9"/>
        <end position="101"/>
    </location>
</feature>
<keyword evidence="3" id="KW-1185">Reference proteome</keyword>
<dbReference type="InterPro" id="IPR027417">
    <property type="entry name" value="P-loop_NTPase"/>
</dbReference>
<dbReference type="Proteomes" id="UP000664844">
    <property type="component" value="Unassembled WGS sequence"/>
</dbReference>
<evidence type="ECO:0000313" key="2">
    <source>
        <dbReference type="EMBL" id="MBO0348777.1"/>
    </source>
</evidence>
<dbReference type="SUPFAM" id="SSF53335">
    <property type="entry name" value="S-adenosyl-L-methionine-dependent methyltransferases"/>
    <property type="match status" value="1"/>
</dbReference>